<dbReference type="Proteomes" id="UP000054350">
    <property type="component" value="Unassembled WGS sequence"/>
</dbReference>
<evidence type="ECO:0000256" key="3">
    <source>
        <dbReference type="SAM" id="SignalP"/>
    </source>
</evidence>
<dbReference type="AlphaFoldDB" id="A0A0L0S034"/>
<dbReference type="VEuPathDB" id="FungiDB:AMAG_01646"/>
<proteinExistence type="predicted"/>
<dbReference type="InterPro" id="IPR040370">
    <property type="entry name" value="CCDC74A/CCDC74B/CCDC92"/>
</dbReference>
<keyword evidence="1" id="KW-0175">Coiled coil</keyword>
<reference evidence="5 6" key="1">
    <citation type="submission" date="2009-11" db="EMBL/GenBank/DDBJ databases">
        <title>Annotation of Allomyces macrogynus ATCC 38327.</title>
        <authorList>
            <consortium name="The Broad Institute Genome Sequencing Platform"/>
            <person name="Russ C."/>
            <person name="Cuomo C."/>
            <person name="Burger G."/>
            <person name="Gray M.W."/>
            <person name="Holland P.W.H."/>
            <person name="King N."/>
            <person name="Lang F.B.F."/>
            <person name="Roger A.J."/>
            <person name="Ruiz-Trillo I."/>
            <person name="Young S.K."/>
            <person name="Zeng Q."/>
            <person name="Gargeya S."/>
            <person name="Fitzgerald M."/>
            <person name="Haas B."/>
            <person name="Abouelleil A."/>
            <person name="Alvarado L."/>
            <person name="Arachchi H.M."/>
            <person name="Berlin A."/>
            <person name="Chapman S.B."/>
            <person name="Gearin G."/>
            <person name="Goldberg J."/>
            <person name="Griggs A."/>
            <person name="Gujja S."/>
            <person name="Hansen M."/>
            <person name="Heiman D."/>
            <person name="Howarth C."/>
            <person name="Larimer J."/>
            <person name="Lui A."/>
            <person name="MacDonald P.J.P."/>
            <person name="McCowen C."/>
            <person name="Montmayeur A."/>
            <person name="Murphy C."/>
            <person name="Neiman D."/>
            <person name="Pearson M."/>
            <person name="Priest M."/>
            <person name="Roberts A."/>
            <person name="Saif S."/>
            <person name="Shea T."/>
            <person name="Sisk P."/>
            <person name="Stolte C."/>
            <person name="Sykes S."/>
            <person name="Wortman J."/>
            <person name="Nusbaum C."/>
            <person name="Birren B."/>
        </authorList>
    </citation>
    <scope>NUCLEOTIDE SEQUENCE [LARGE SCALE GENOMIC DNA]</scope>
    <source>
        <strain evidence="5 6">ATCC 38327</strain>
    </source>
</reference>
<feature type="chain" id="PRO_5005547752" description="CCDC92/74 N-terminal domain-containing protein" evidence="3">
    <location>
        <begin position="18"/>
        <end position="460"/>
    </location>
</feature>
<feature type="region of interest" description="Disordered" evidence="2">
    <location>
        <begin position="299"/>
        <end position="324"/>
    </location>
</feature>
<name>A0A0L0S034_ALLM3</name>
<evidence type="ECO:0000313" key="5">
    <source>
        <dbReference type="EMBL" id="KNE55770.1"/>
    </source>
</evidence>
<evidence type="ECO:0000259" key="4">
    <source>
        <dbReference type="Pfam" id="PF14916"/>
    </source>
</evidence>
<keyword evidence="3" id="KW-0732">Signal</keyword>
<evidence type="ECO:0000256" key="1">
    <source>
        <dbReference type="ARBA" id="ARBA00023054"/>
    </source>
</evidence>
<dbReference type="PANTHER" id="PTHR14882:SF1">
    <property type="entry name" value="CCDC92 DOMAIN-CONTAINING PROTEIN"/>
    <property type="match status" value="1"/>
</dbReference>
<accession>A0A0L0S034</accession>
<dbReference type="EMBL" id="GG745329">
    <property type="protein sequence ID" value="KNE55770.1"/>
    <property type="molecule type" value="Genomic_DNA"/>
</dbReference>
<feature type="compositionally biased region" description="Basic and acidic residues" evidence="2">
    <location>
        <begin position="412"/>
        <end position="440"/>
    </location>
</feature>
<dbReference type="Pfam" id="PF14916">
    <property type="entry name" value="CCDC92"/>
    <property type="match status" value="1"/>
</dbReference>
<feature type="region of interest" description="Disordered" evidence="2">
    <location>
        <begin position="357"/>
        <end position="440"/>
    </location>
</feature>
<evidence type="ECO:0000313" key="6">
    <source>
        <dbReference type="Proteomes" id="UP000054350"/>
    </source>
</evidence>
<feature type="region of interest" description="Disordered" evidence="2">
    <location>
        <begin position="239"/>
        <end position="262"/>
    </location>
</feature>
<sequence length="460" mass="48130">MIRQRCQVFWLVLPSLATHFQLHQLHAPLHDLPQTYAMMPRSIEADDETARRIQSLERTVEYLRTKHSESLQTLHEEIRGLQARCAALTWKHSLSSLPGDSALSLASADADDPAELALPPSTHTTAPPAQAPALPRAATVGAGAQTDTDVHVVSAAEHARQTAVQTQQNALLHDVLGKLQALTALQAETAAGYAGQVAQSAADFRATVADLHATIAARDRTIAALHSELDAARAAATGLATAPPPAVAAGAPSRSTSKSRMPTVKSILSRIGEFTHAHHAPAAPPEPHEVPRRATRVAVGPVPHSTPRGGSTRGPHRPVGTARPYAATQFGGDWRARPHARAVNAVAVYGGARCAGRVGGDHGGGTGTARDESGRGRSGGRQCGVAEQGHDVAADRVGGGDGNESGQVVSWIERREGGTAEDRTAERRTGPGGLDWEHADGGIQDIKLGSTTAGKVEWLG</sequence>
<keyword evidence="6" id="KW-1185">Reference proteome</keyword>
<reference evidence="6" key="2">
    <citation type="submission" date="2009-11" db="EMBL/GenBank/DDBJ databases">
        <title>The Genome Sequence of Allomyces macrogynus strain ATCC 38327.</title>
        <authorList>
            <consortium name="The Broad Institute Genome Sequencing Platform"/>
            <person name="Russ C."/>
            <person name="Cuomo C."/>
            <person name="Shea T."/>
            <person name="Young S.K."/>
            <person name="Zeng Q."/>
            <person name="Koehrsen M."/>
            <person name="Haas B."/>
            <person name="Borodovsky M."/>
            <person name="Guigo R."/>
            <person name="Alvarado L."/>
            <person name="Berlin A."/>
            <person name="Borenstein D."/>
            <person name="Chen Z."/>
            <person name="Engels R."/>
            <person name="Freedman E."/>
            <person name="Gellesch M."/>
            <person name="Goldberg J."/>
            <person name="Griggs A."/>
            <person name="Gujja S."/>
            <person name="Heiman D."/>
            <person name="Hepburn T."/>
            <person name="Howarth C."/>
            <person name="Jen D."/>
            <person name="Larson L."/>
            <person name="Lewis B."/>
            <person name="Mehta T."/>
            <person name="Park D."/>
            <person name="Pearson M."/>
            <person name="Roberts A."/>
            <person name="Saif S."/>
            <person name="Shenoy N."/>
            <person name="Sisk P."/>
            <person name="Stolte C."/>
            <person name="Sykes S."/>
            <person name="Walk T."/>
            <person name="White J."/>
            <person name="Yandava C."/>
            <person name="Burger G."/>
            <person name="Gray M.W."/>
            <person name="Holland P.W.H."/>
            <person name="King N."/>
            <person name="Lang F.B.F."/>
            <person name="Roger A.J."/>
            <person name="Ruiz-Trillo I."/>
            <person name="Lander E."/>
            <person name="Nusbaum C."/>
        </authorList>
    </citation>
    <scope>NUCLEOTIDE SEQUENCE [LARGE SCALE GENOMIC DNA]</scope>
    <source>
        <strain evidence="6">ATCC 38327</strain>
    </source>
</reference>
<gene>
    <name evidence="5" type="ORF">AMAG_01646</name>
</gene>
<dbReference type="PANTHER" id="PTHR14882">
    <property type="entry name" value="COILED-COIL DOMAIN-CONTAINING 74A"/>
    <property type="match status" value="1"/>
</dbReference>
<feature type="domain" description="CCDC92/74 N-terminal" evidence="4">
    <location>
        <begin position="51"/>
        <end position="95"/>
    </location>
</feature>
<feature type="signal peptide" evidence="3">
    <location>
        <begin position="1"/>
        <end position="17"/>
    </location>
</feature>
<dbReference type="InterPro" id="IPR039496">
    <property type="entry name" value="CCDC92/74_N"/>
</dbReference>
<feature type="compositionally biased region" description="Low complexity" evidence="2">
    <location>
        <begin position="239"/>
        <end position="252"/>
    </location>
</feature>
<evidence type="ECO:0000256" key="2">
    <source>
        <dbReference type="SAM" id="MobiDB-lite"/>
    </source>
</evidence>
<protein>
    <recommendedName>
        <fullName evidence="4">CCDC92/74 N-terminal domain-containing protein</fullName>
    </recommendedName>
</protein>
<dbReference type="OrthoDB" id="2155209at2759"/>
<organism evidence="5 6">
    <name type="scientific">Allomyces macrogynus (strain ATCC 38327)</name>
    <name type="common">Allomyces javanicus var. macrogynus</name>
    <dbReference type="NCBI Taxonomy" id="578462"/>
    <lineage>
        <taxon>Eukaryota</taxon>
        <taxon>Fungi</taxon>
        <taxon>Fungi incertae sedis</taxon>
        <taxon>Blastocladiomycota</taxon>
        <taxon>Blastocladiomycetes</taxon>
        <taxon>Blastocladiales</taxon>
        <taxon>Blastocladiaceae</taxon>
        <taxon>Allomyces</taxon>
    </lineage>
</organism>
<feature type="compositionally biased region" description="Gly residues" evidence="2">
    <location>
        <begin position="357"/>
        <end position="367"/>
    </location>
</feature>